<keyword evidence="3" id="KW-1185">Reference proteome</keyword>
<evidence type="ECO:0000313" key="2">
    <source>
        <dbReference type="EMBL" id="GMH52407.1"/>
    </source>
</evidence>
<feature type="region of interest" description="Disordered" evidence="1">
    <location>
        <begin position="67"/>
        <end position="87"/>
    </location>
</feature>
<dbReference type="EMBL" id="BRXY01000011">
    <property type="protein sequence ID" value="GMH52407.1"/>
    <property type="molecule type" value="Genomic_DNA"/>
</dbReference>
<evidence type="ECO:0000256" key="1">
    <source>
        <dbReference type="SAM" id="MobiDB-lite"/>
    </source>
</evidence>
<organism evidence="2 3">
    <name type="scientific">Triparma strigata</name>
    <dbReference type="NCBI Taxonomy" id="1606541"/>
    <lineage>
        <taxon>Eukaryota</taxon>
        <taxon>Sar</taxon>
        <taxon>Stramenopiles</taxon>
        <taxon>Ochrophyta</taxon>
        <taxon>Bolidophyceae</taxon>
        <taxon>Parmales</taxon>
        <taxon>Triparmaceae</taxon>
        <taxon>Triparma</taxon>
    </lineage>
</organism>
<sequence>MATSQVRPASPTSQSCSSTSPIPAPSASNLPPSSYSAQTTMEEMGKYQEQQQQLLVLLQQHVEALSKNRRRKSSVAIPNSVGAAEQAAAPTKKAYGVHMEVLLKATEEG</sequence>
<evidence type="ECO:0000313" key="3">
    <source>
        <dbReference type="Proteomes" id="UP001165085"/>
    </source>
</evidence>
<feature type="region of interest" description="Disordered" evidence="1">
    <location>
        <begin position="1"/>
        <end position="49"/>
    </location>
</feature>
<comment type="caution">
    <text evidence="2">The sequence shown here is derived from an EMBL/GenBank/DDBJ whole genome shotgun (WGS) entry which is preliminary data.</text>
</comment>
<name>A0A9W6ZDI1_9STRA</name>
<dbReference type="AlphaFoldDB" id="A0A9W6ZDI1"/>
<dbReference type="Proteomes" id="UP001165085">
    <property type="component" value="Unassembled WGS sequence"/>
</dbReference>
<accession>A0A9W6ZDI1</accession>
<feature type="compositionally biased region" description="Low complexity" evidence="1">
    <location>
        <begin position="8"/>
        <end position="37"/>
    </location>
</feature>
<proteinExistence type="predicted"/>
<reference evidence="3" key="1">
    <citation type="journal article" date="2023" name="Commun. Biol.">
        <title>Genome analysis of Parmales, the sister group of diatoms, reveals the evolutionary specialization of diatoms from phago-mixotrophs to photoautotrophs.</title>
        <authorList>
            <person name="Ban H."/>
            <person name="Sato S."/>
            <person name="Yoshikawa S."/>
            <person name="Yamada K."/>
            <person name="Nakamura Y."/>
            <person name="Ichinomiya M."/>
            <person name="Sato N."/>
            <person name="Blanc-Mathieu R."/>
            <person name="Endo H."/>
            <person name="Kuwata A."/>
            <person name="Ogata H."/>
        </authorList>
    </citation>
    <scope>NUCLEOTIDE SEQUENCE [LARGE SCALE GENOMIC DNA]</scope>
    <source>
        <strain evidence="3">NIES 3701</strain>
    </source>
</reference>
<gene>
    <name evidence="2" type="ORF">TrST_g5602</name>
</gene>
<protein>
    <submittedName>
        <fullName evidence="2">Uncharacterized protein</fullName>
    </submittedName>
</protein>